<evidence type="ECO:0000256" key="1">
    <source>
        <dbReference type="ARBA" id="ARBA00009054"/>
    </source>
</evidence>
<dbReference type="Gene3D" id="2.30.22.10">
    <property type="entry name" value="Head domain of nucleotide exchange factor GrpE"/>
    <property type="match status" value="1"/>
</dbReference>
<dbReference type="InterPro" id="IPR009012">
    <property type="entry name" value="GrpE_head"/>
</dbReference>
<accession>A0ABR1GEL6</accession>
<dbReference type="PROSITE" id="PS01071">
    <property type="entry name" value="GRPE"/>
    <property type="match status" value="1"/>
</dbReference>
<name>A0ABR1GEL6_AURAN</name>
<dbReference type="HAMAP" id="MF_01151">
    <property type="entry name" value="GrpE"/>
    <property type="match status" value="1"/>
</dbReference>
<comment type="function">
    <text evidence="3">Essential component of the PAM complex, a complex required for the translocation of transit peptide-containing proteins from the inner membrane into the mitochondrial matrix in an ATP-dependent manner.</text>
</comment>
<comment type="subcellular location">
    <subcellularLocation>
        <location evidence="3">Mitochondrion matrix</location>
    </subcellularLocation>
</comment>
<protein>
    <recommendedName>
        <fullName evidence="3">GrpE protein homolog</fullName>
    </recommendedName>
</protein>
<dbReference type="SUPFAM" id="SSF51064">
    <property type="entry name" value="Head domain of nucleotide exchange factor GrpE"/>
    <property type="match status" value="1"/>
</dbReference>
<keyword evidence="2 3" id="KW-0143">Chaperone</keyword>
<evidence type="ECO:0000256" key="2">
    <source>
        <dbReference type="ARBA" id="ARBA00023186"/>
    </source>
</evidence>
<evidence type="ECO:0000256" key="6">
    <source>
        <dbReference type="SAM" id="MobiDB-lite"/>
    </source>
</evidence>
<feature type="compositionally biased region" description="Low complexity" evidence="6">
    <location>
        <begin position="62"/>
        <end position="80"/>
    </location>
</feature>
<gene>
    <name evidence="7" type="ORF">SO694_00009217</name>
</gene>
<evidence type="ECO:0000256" key="4">
    <source>
        <dbReference type="RuleBase" id="RU004478"/>
    </source>
</evidence>
<dbReference type="Pfam" id="PF01025">
    <property type="entry name" value="GrpE"/>
    <property type="match status" value="1"/>
</dbReference>
<evidence type="ECO:0000256" key="3">
    <source>
        <dbReference type="RuleBase" id="RU000640"/>
    </source>
</evidence>
<dbReference type="InterPro" id="IPR013805">
    <property type="entry name" value="GrpE_CC"/>
</dbReference>
<dbReference type="PANTHER" id="PTHR21237">
    <property type="entry name" value="GRPE PROTEIN"/>
    <property type="match status" value="1"/>
</dbReference>
<comment type="similarity">
    <text evidence="1 4">Belongs to the GrpE family.</text>
</comment>
<dbReference type="Gene3D" id="3.90.20.20">
    <property type="match status" value="1"/>
</dbReference>
<evidence type="ECO:0000313" key="7">
    <source>
        <dbReference type="EMBL" id="KAK7254262.1"/>
    </source>
</evidence>
<evidence type="ECO:0000256" key="5">
    <source>
        <dbReference type="SAM" id="Coils"/>
    </source>
</evidence>
<evidence type="ECO:0000313" key="8">
    <source>
        <dbReference type="Proteomes" id="UP001363151"/>
    </source>
</evidence>
<dbReference type="CDD" id="cd00446">
    <property type="entry name" value="GrpE"/>
    <property type="match status" value="1"/>
</dbReference>
<keyword evidence="8" id="KW-1185">Reference proteome</keyword>
<proteinExistence type="inferred from homology"/>
<dbReference type="PRINTS" id="PR00773">
    <property type="entry name" value="GRPEPROTEIN"/>
</dbReference>
<feature type="coiled-coil region" evidence="5">
    <location>
        <begin position="82"/>
        <end position="120"/>
    </location>
</feature>
<dbReference type="InterPro" id="IPR000740">
    <property type="entry name" value="GrpE"/>
</dbReference>
<dbReference type="Proteomes" id="UP001363151">
    <property type="component" value="Unassembled WGS sequence"/>
</dbReference>
<organism evidence="7 8">
    <name type="scientific">Aureococcus anophagefferens</name>
    <name type="common">Harmful bloom alga</name>
    <dbReference type="NCBI Taxonomy" id="44056"/>
    <lineage>
        <taxon>Eukaryota</taxon>
        <taxon>Sar</taxon>
        <taxon>Stramenopiles</taxon>
        <taxon>Ochrophyta</taxon>
        <taxon>Pelagophyceae</taxon>
        <taxon>Pelagomonadales</taxon>
        <taxon>Pelagomonadaceae</taxon>
        <taxon>Aureococcus</taxon>
    </lineage>
</organism>
<dbReference type="SUPFAM" id="SSF58014">
    <property type="entry name" value="Coiled-coil domain of nucleotide exchange factor GrpE"/>
    <property type="match status" value="1"/>
</dbReference>
<comment type="caution">
    <text evidence="7">The sequence shown here is derived from an EMBL/GenBank/DDBJ whole genome shotgun (WGS) entry which is preliminary data.</text>
</comment>
<keyword evidence="5" id="KW-0175">Coiled coil</keyword>
<keyword evidence="3" id="KW-0496">Mitochondrion</keyword>
<dbReference type="EMBL" id="JBBJCI010000031">
    <property type="protein sequence ID" value="KAK7254262.1"/>
    <property type="molecule type" value="Genomic_DNA"/>
</dbReference>
<dbReference type="PANTHER" id="PTHR21237:SF23">
    <property type="entry name" value="GRPE PROTEIN HOMOLOG, MITOCHONDRIAL"/>
    <property type="match status" value="1"/>
</dbReference>
<feature type="region of interest" description="Disordered" evidence="6">
    <location>
        <begin position="24"/>
        <end position="80"/>
    </location>
</feature>
<sequence length="239" mass="25363">MSAMMRRAAPLLVRSTRCAAPSRLAARPNATLRRPARCGAPGVRSLSSKAPESEATGEEPAAEAAAAEPEAAAAADAEPSALEVAEAAAAKAKEETKELKDQLLRAIAEAENTRTIARRDVRNAKDFAATSFAKSILDVSDSLSYALKSADDDAELTVDKLREGVELTKNQLVKAFASNGLVEYGAADDAFDPALHEALFEYDDPDKDEKTVGQVVKTGFKLHDRVIRAAQVGVVKARS</sequence>
<reference evidence="7 8" key="1">
    <citation type="submission" date="2024-03" db="EMBL/GenBank/DDBJ databases">
        <title>Aureococcus anophagefferens CCMP1851 and Kratosvirus quantuckense: Draft genome of a second virus-susceptible host strain in the model system.</title>
        <authorList>
            <person name="Chase E."/>
            <person name="Truchon A.R."/>
            <person name="Schepens W."/>
            <person name="Wilhelm S.W."/>
        </authorList>
    </citation>
    <scope>NUCLEOTIDE SEQUENCE [LARGE SCALE GENOMIC DNA]</scope>
    <source>
        <strain evidence="7 8">CCMP1851</strain>
    </source>
</reference>